<evidence type="ECO:0000313" key="3">
    <source>
        <dbReference type="Proteomes" id="UP000191089"/>
    </source>
</evidence>
<accession>A0ABX3MBV7</accession>
<evidence type="ECO:0000259" key="1">
    <source>
        <dbReference type="Pfam" id="PF01510"/>
    </source>
</evidence>
<feature type="domain" description="N-acetylmuramoyl-L-alanine amidase" evidence="1">
    <location>
        <begin position="35"/>
        <end position="105"/>
    </location>
</feature>
<protein>
    <recommendedName>
        <fullName evidence="1">N-acetylmuramoyl-L-alanine amidase domain-containing protein</fullName>
    </recommendedName>
</protein>
<dbReference type="EMBL" id="LOKQ01000235">
    <property type="protein sequence ID" value="OOX13816.1"/>
    <property type="molecule type" value="Genomic_DNA"/>
</dbReference>
<comment type="caution">
    <text evidence="2">The sequence shown here is derived from an EMBL/GenBank/DDBJ whole genome shotgun (WGS) entry which is preliminary data.</text>
</comment>
<dbReference type="RefSeq" id="WP_078561427.1">
    <property type="nucleotide sequence ID" value="NZ_LOKQ01000235.1"/>
</dbReference>
<proteinExistence type="predicted"/>
<dbReference type="Proteomes" id="UP000191089">
    <property type="component" value="Unassembled WGS sequence"/>
</dbReference>
<organism evidence="2 3">
    <name type="scientific">Xanthomonas axonopodis pv. cajani</name>
    <dbReference type="NCBI Taxonomy" id="487827"/>
    <lineage>
        <taxon>Bacteria</taxon>
        <taxon>Pseudomonadati</taxon>
        <taxon>Pseudomonadota</taxon>
        <taxon>Gammaproteobacteria</taxon>
        <taxon>Lysobacterales</taxon>
        <taxon>Lysobacteraceae</taxon>
        <taxon>Xanthomonas</taxon>
    </lineage>
</organism>
<name>A0ABX3MBV7_9XANT</name>
<dbReference type="InterPro" id="IPR036505">
    <property type="entry name" value="Amidase/PGRP_sf"/>
</dbReference>
<keyword evidence="3" id="KW-1185">Reference proteome</keyword>
<evidence type="ECO:0000313" key="2">
    <source>
        <dbReference type="EMBL" id="OOX13816.1"/>
    </source>
</evidence>
<sequence>MRLKKMVNPEQLFVTASMTRPDHSVKGAELGRIHRSQGFSKIAVHYVIELDGAVFEGRSLDEPGCLAARANDRSIQVCLVGGVDDALTPTNNFSKQQRMALRRLVLKHGLPAVFDRVCPLQEI</sequence>
<dbReference type="SUPFAM" id="SSF55846">
    <property type="entry name" value="N-acetylmuramoyl-L-alanine amidase-like"/>
    <property type="match status" value="1"/>
</dbReference>
<dbReference type="Pfam" id="PF01510">
    <property type="entry name" value="Amidase_2"/>
    <property type="match status" value="1"/>
</dbReference>
<gene>
    <name evidence="2" type="ORF">Xcaj_07725</name>
</gene>
<dbReference type="Gene3D" id="3.40.80.10">
    <property type="entry name" value="Peptidoglycan recognition protein-like"/>
    <property type="match status" value="1"/>
</dbReference>
<reference evidence="2 3" key="1">
    <citation type="submission" date="2015-12" db="EMBL/GenBank/DDBJ databases">
        <authorList>
            <person name="Bansal K."/>
            <person name="Midha S."/>
            <person name="Patil P.B."/>
        </authorList>
    </citation>
    <scope>NUCLEOTIDE SEQUENCE [LARGE SCALE GENOMIC DNA]</scope>
    <source>
        <strain evidence="2 3">LMG558</strain>
    </source>
</reference>
<dbReference type="InterPro" id="IPR002502">
    <property type="entry name" value="Amidase_domain"/>
</dbReference>